<sequence length="289" mass="30759">MSAQVSPRETIAVGDISITYLPDGEASVSETALFPAGTPELWNAHRELFDADGKLLLSLGTFLIRTGDRKILVDLGFGDHTVDFPAADGVFRSGRLLTSLREEGLAPEDIDTVFYTHLHIDHVGWTAQDGKLTFGNARHLVGEREVEYWQSLGDHPMAAVGPGGALDALEGRVDAVSDGSVVAPGVSVVATPGHTPGHCSLVVSSGHQRAMILGDVLHCPAQLTDNEVSLVFEVDAELGVRTRDRIMGELEGDPDAVAAQCHLTGSAFGRVLRGRTHRTWTALNAQGVS</sequence>
<comment type="caution">
    <text evidence="6">The sequence shown here is derived from an EMBL/GenBank/DDBJ whole genome shotgun (WGS) entry which is preliminary data.</text>
</comment>
<dbReference type="Pfam" id="PF00753">
    <property type="entry name" value="Lactamase_B"/>
    <property type="match status" value="1"/>
</dbReference>
<dbReference type="Gene3D" id="3.60.15.10">
    <property type="entry name" value="Ribonuclease Z/Hydroxyacylglutathione hydrolase-like"/>
    <property type="match status" value="1"/>
</dbReference>
<keyword evidence="4" id="KW-0862">Zinc</keyword>
<comment type="similarity">
    <text evidence="1">Belongs to the metallo-beta-lactamase superfamily.</text>
</comment>
<gene>
    <name evidence="6" type="ORF">ACFSVL_31500</name>
</gene>
<dbReference type="SMART" id="SM00849">
    <property type="entry name" value="Lactamase_B"/>
    <property type="match status" value="1"/>
</dbReference>
<dbReference type="InterPro" id="IPR036866">
    <property type="entry name" value="RibonucZ/Hydroxyglut_hydro"/>
</dbReference>
<feature type="domain" description="Metallo-beta-lactamase" evidence="5">
    <location>
        <begin position="58"/>
        <end position="262"/>
    </location>
</feature>
<organism evidence="6 7">
    <name type="scientific">Amycolatopsis silviterrae</name>
    <dbReference type="NCBI Taxonomy" id="1656914"/>
    <lineage>
        <taxon>Bacteria</taxon>
        <taxon>Bacillati</taxon>
        <taxon>Actinomycetota</taxon>
        <taxon>Actinomycetes</taxon>
        <taxon>Pseudonocardiales</taxon>
        <taxon>Pseudonocardiaceae</taxon>
        <taxon>Amycolatopsis</taxon>
    </lineage>
</organism>
<dbReference type="PANTHER" id="PTHR42978">
    <property type="entry name" value="QUORUM-QUENCHING LACTONASE YTNP-RELATED-RELATED"/>
    <property type="match status" value="1"/>
</dbReference>
<evidence type="ECO:0000313" key="7">
    <source>
        <dbReference type="Proteomes" id="UP001597483"/>
    </source>
</evidence>
<evidence type="ECO:0000256" key="3">
    <source>
        <dbReference type="ARBA" id="ARBA00022801"/>
    </source>
</evidence>
<dbReference type="PANTHER" id="PTHR42978:SF6">
    <property type="entry name" value="QUORUM-QUENCHING LACTONASE YTNP-RELATED"/>
    <property type="match status" value="1"/>
</dbReference>
<dbReference type="RefSeq" id="WP_378309251.1">
    <property type="nucleotide sequence ID" value="NZ_JBHUKS010000026.1"/>
</dbReference>
<dbReference type="InterPro" id="IPR001279">
    <property type="entry name" value="Metallo-B-lactamas"/>
</dbReference>
<dbReference type="InterPro" id="IPR051013">
    <property type="entry name" value="MBL_superfamily_lactonases"/>
</dbReference>
<dbReference type="Proteomes" id="UP001597483">
    <property type="component" value="Unassembled WGS sequence"/>
</dbReference>
<evidence type="ECO:0000256" key="4">
    <source>
        <dbReference type="ARBA" id="ARBA00022833"/>
    </source>
</evidence>
<reference evidence="7" key="1">
    <citation type="journal article" date="2019" name="Int. J. Syst. Evol. Microbiol.">
        <title>The Global Catalogue of Microorganisms (GCM) 10K type strain sequencing project: providing services to taxonomists for standard genome sequencing and annotation.</title>
        <authorList>
            <consortium name="The Broad Institute Genomics Platform"/>
            <consortium name="The Broad Institute Genome Sequencing Center for Infectious Disease"/>
            <person name="Wu L."/>
            <person name="Ma J."/>
        </authorList>
    </citation>
    <scope>NUCLEOTIDE SEQUENCE [LARGE SCALE GENOMIC DNA]</scope>
    <source>
        <strain evidence="7">CGMCC 4.7641</strain>
    </source>
</reference>
<evidence type="ECO:0000259" key="5">
    <source>
        <dbReference type="SMART" id="SM00849"/>
    </source>
</evidence>
<dbReference type="EMBL" id="JBHUKS010000026">
    <property type="protein sequence ID" value="MFD2471958.1"/>
    <property type="molecule type" value="Genomic_DNA"/>
</dbReference>
<dbReference type="CDD" id="cd16277">
    <property type="entry name" value="metallo-hydrolase-like_MBL-fold"/>
    <property type="match status" value="1"/>
</dbReference>
<protein>
    <submittedName>
        <fullName evidence="6">MBL fold metallo-hydrolase</fullName>
    </submittedName>
</protein>
<proteinExistence type="inferred from homology"/>
<dbReference type="SUPFAM" id="SSF56281">
    <property type="entry name" value="Metallo-hydrolase/oxidoreductase"/>
    <property type="match status" value="1"/>
</dbReference>
<keyword evidence="2" id="KW-0479">Metal-binding</keyword>
<evidence type="ECO:0000313" key="6">
    <source>
        <dbReference type="EMBL" id="MFD2471958.1"/>
    </source>
</evidence>
<name>A0ABW5HF70_9PSEU</name>
<accession>A0ABW5HF70</accession>
<evidence type="ECO:0000256" key="2">
    <source>
        <dbReference type="ARBA" id="ARBA00022723"/>
    </source>
</evidence>
<keyword evidence="3" id="KW-0378">Hydrolase</keyword>
<keyword evidence="7" id="KW-1185">Reference proteome</keyword>
<evidence type="ECO:0000256" key="1">
    <source>
        <dbReference type="ARBA" id="ARBA00007749"/>
    </source>
</evidence>